<dbReference type="Pfam" id="PF00264">
    <property type="entry name" value="Tyrosinase"/>
    <property type="match status" value="1"/>
</dbReference>
<evidence type="ECO:0000256" key="1">
    <source>
        <dbReference type="ARBA" id="ARBA00022723"/>
    </source>
</evidence>
<dbReference type="Gene3D" id="1.10.1280.10">
    <property type="entry name" value="Di-copper center containing domain from catechol oxidase"/>
    <property type="match status" value="1"/>
</dbReference>
<evidence type="ECO:0000313" key="5">
    <source>
        <dbReference type="Proteomes" id="UP001303222"/>
    </source>
</evidence>
<dbReference type="InterPro" id="IPR050316">
    <property type="entry name" value="Tyrosinase/Hemocyanin"/>
</dbReference>
<feature type="region of interest" description="Disordered" evidence="2">
    <location>
        <begin position="479"/>
        <end position="518"/>
    </location>
</feature>
<dbReference type="AlphaFoldDB" id="A0AAN6SJ69"/>
<dbReference type="InterPro" id="IPR008922">
    <property type="entry name" value="Di-copper_centre_dom_sf"/>
</dbReference>
<feature type="domain" description="Tyrosinase copper-binding" evidence="3">
    <location>
        <begin position="360"/>
        <end position="371"/>
    </location>
</feature>
<keyword evidence="5" id="KW-1185">Reference proteome</keyword>
<reference evidence="4" key="2">
    <citation type="submission" date="2023-06" db="EMBL/GenBank/DDBJ databases">
        <authorList>
            <consortium name="Lawrence Berkeley National Laboratory"/>
            <person name="Mondo S.J."/>
            <person name="Hensen N."/>
            <person name="Bonometti L."/>
            <person name="Westerberg I."/>
            <person name="Brannstrom I.O."/>
            <person name="Guillou S."/>
            <person name="Cros-Aarteil S."/>
            <person name="Calhoun S."/>
            <person name="Haridas S."/>
            <person name="Kuo A."/>
            <person name="Pangilinan J."/>
            <person name="Riley R."/>
            <person name="Labutti K."/>
            <person name="Andreopoulos B."/>
            <person name="Lipzen A."/>
            <person name="Chen C."/>
            <person name="Yanf M."/>
            <person name="Daum C."/>
            <person name="Ng V."/>
            <person name="Clum A."/>
            <person name="Steindorff A."/>
            <person name="Ohm R."/>
            <person name="Martin F."/>
            <person name="Silar P."/>
            <person name="Natvig D."/>
            <person name="Lalanne C."/>
            <person name="Gautier V."/>
            <person name="Ament-Velasquez S.L."/>
            <person name="Kruys A."/>
            <person name="Hutchinson M.I."/>
            <person name="Powell A.J."/>
            <person name="Barry K."/>
            <person name="Miller A.N."/>
            <person name="Grigoriev I.V."/>
            <person name="Debuchy R."/>
            <person name="Gladieux P."/>
            <person name="Thoren M.H."/>
            <person name="Johannesson H."/>
        </authorList>
    </citation>
    <scope>NUCLEOTIDE SEQUENCE</scope>
    <source>
        <strain evidence="4">CBS 626.80</strain>
    </source>
</reference>
<dbReference type="Proteomes" id="UP001303222">
    <property type="component" value="Unassembled WGS sequence"/>
</dbReference>
<feature type="region of interest" description="Disordered" evidence="2">
    <location>
        <begin position="220"/>
        <end position="239"/>
    </location>
</feature>
<dbReference type="SUPFAM" id="SSF48056">
    <property type="entry name" value="Di-copper centre-containing domain"/>
    <property type="match status" value="1"/>
</dbReference>
<dbReference type="PANTHER" id="PTHR11474:SF131">
    <property type="entry name" value="TYROSINASE COPPER-BINDING DOMAIN-CONTAINING PROTEIN"/>
    <property type="match status" value="1"/>
</dbReference>
<evidence type="ECO:0000259" key="3">
    <source>
        <dbReference type="PROSITE" id="PS00498"/>
    </source>
</evidence>
<dbReference type="PRINTS" id="PR00092">
    <property type="entry name" value="TYROSINASE"/>
</dbReference>
<proteinExistence type="predicted"/>
<evidence type="ECO:0000256" key="2">
    <source>
        <dbReference type="SAM" id="MobiDB-lite"/>
    </source>
</evidence>
<evidence type="ECO:0000313" key="4">
    <source>
        <dbReference type="EMBL" id="KAK3955610.1"/>
    </source>
</evidence>
<keyword evidence="1" id="KW-0479">Metal-binding</keyword>
<feature type="region of interest" description="Disordered" evidence="2">
    <location>
        <begin position="531"/>
        <end position="590"/>
    </location>
</feature>
<gene>
    <name evidence="4" type="ORF">QBC32DRAFT_333123</name>
</gene>
<dbReference type="EMBL" id="MU859074">
    <property type="protein sequence ID" value="KAK3955610.1"/>
    <property type="molecule type" value="Genomic_DNA"/>
</dbReference>
<comment type="caution">
    <text evidence="4">The sequence shown here is derived from an EMBL/GenBank/DDBJ whole genome shotgun (WGS) entry which is preliminary data.</text>
</comment>
<accession>A0AAN6SJ69</accession>
<feature type="compositionally biased region" description="Low complexity" evidence="2">
    <location>
        <begin position="532"/>
        <end position="543"/>
    </location>
</feature>
<dbReference type="PANTHER" id="PTHR11474">
    <property type="entry name" value="TYROSINASE FAMILY MEMBER"/>
    <property type="match status" value="1"/>
</dbReference>
<organism evidence="4 5">
    <name type="scientific">Pseudoneurospora amorphoporcata</name>
    <dbReference type="NCBI Taxonomy" id="241081"/>
    <lineage>
        <taxon>Eukaryota</taxon>
        <taxon>Fungi</taxon>
        <taxon>Dikarya</taxon>
        <taxon>Ascomycota</taxon>
        <taxon>Pezizomycotina</taxon>
        <taxon>Sordariomycetes</taxon>
        <taxon>Sordariomycetidae</taxon>
        <taxon>Sordariales</taxon>
        <taxon>Sordariaceae</taxon>
        <taxon>Pseudoneurospora</taxon>
    </lineage>
</organism>
<name>A0AAN6SJ69_9PEZI</name>
<sequence>MEVTARRTRRVVGRRSSSSLDLTRSTSALIPMVTFTLLPIFLFINSFASLAAAQTQITPIPVVGATTGVDANTGQRPIRKNINDLYTRGGPQWDLYILALSEMQAMDESDELSYFSLAGIHGLPHKPWNGVEQVDGAPDVGYCPHGETIFAPWHRPYVALFEQTLVSHALSIASRYPPSFQAAYTDAARTLRLPFWDWASDSSLPSAVMNDTIKVSNTPNSSLAALSPPNNNGTGGGSGAPSGAMGVLVRNPLYSYRFQEKSVMYEHDQYLGLNPQTGRCRHEDLDADKKPIKRWTEPWQAEELMKAFGSQLRDGVYDLFVRPDRGGWGATGFEGPHNTVHNNAGCNTGTLADIDWSAFDPLFMLHHANTDRLVALWQAIYYHNTTFNFTSPSGGQLGTKKGTNLTADSPLKPFHAGFPATNGSAPPSDAGGFFHTSNSVADLRTFGYSYPELSTDWQTPDKEKLAAQVREAVNKLYGSGDEASADGQGQENGVAGRAADSDLDLEDDDTVIDGGKEVEENNKITFRRLRSRSQSLSASNSNSQEEDKEGATSIDGKQTKENNKSSFRRRSLARSLTKNPKQKRQSYGQPAKNYYYTAELSVDRSEVPLPCTISLIVNGVVMGRMSLLGMPMEGIAKMSMPLARPLNDAVKKNGGQSQSRSLRGRMKMKAAGEKSKRGLGHVDMTPNRIIPFLRGNMTVEIRSNDQTLTDPSTVPSLHLDIQDWEYIPRKNASEFPIFQNPRKWPIGIRGPGGHGGYGGDGH</sequence>
<feature type="compositionally biased region" description="Acidic residues" evidence="2">
    <location>
        <begin position="501"/>
        <end position="511"/>
    </location>
</feature>
<dbReference type="GO" id="GO:0016491">
    <property type="term" value="F:oxidoreductase activity"/>
    <property type="evidence" value="ECO:0007669"/>
    <property type="project" value="InterPro"/>
</dbReference>
<dbReference type="GO" id="GO:0046872">
    <property type="term" value="F:metal ion binding"/>
    <property type="evidence" value="ECO:0007669"/>
    <property type="project" value="UniProtKB-KW"/>
</dbReference>
<reference evidence="4" key="1">
    <citation type="journal article" date="2023" name="Mol. Phylogenet. Evol.">
        <title>Genome-scale phylogeny and comparative genomics of the fungal order Sordariales.</title>
        <authorList>
            <person name="Hensen N."/>
            <person name="Bonometti L."/>
            <person name="Westerberg I."/>
            <person name="Brannstrom I.O."/>
            <person name="Guillou S."/>
            <person name="Cros-Aarteil S."/>
            <person name="Calhoun S."/>
            <person name="Haridas S."/>
            <person name="Kuo A."/>
            <person name="Mondo S."/>
            <person name="Pangilinan J."/>
            <person name="Riley R."/>
            <person name="LaButti K."/>
            <person name="Andreopoulos B."/>
            <person name="Lipzen A."/>
            <person name="Chen C."/>
            <person name="Yan M."/>
            <person name="Daum C."/>
            <person name="Ng V."/>
            <person name="Clum A."/>
            <person name="Steindorff A."/>
            <person name="Ohm R.A."/>
            <person name="Martin F."/>
            <person name="Silar P."/>
            <person name="Natvig D.O."/>
            <person name="Lalanne C."/>
            <person name="Gautier V."/>
            <person name="Ament-Velasquez S.L."/>
            <person name="Kruys A."/>
            <person name="Hutchinson M.I."/>
            <person name="Powell A.J."/>
            <person name="Barry K."/>
            <person name="Miller A.N."/>
            <person name="Grigoriev I.V."/>
            <person name="Debuchy R."/>
            <person name="Gladieux P."/>
            <person name="Hiltunen Thoren M."/>
            <person name="Johannesson H."/>
        </authorList>
    </citation>
    <scope>NUCLEOTIDE SEQUENCE</scope>
    <source>
        <strain evidence="4">CBS 626.80</strain>
    </source>
</reference>
<dbReference type="PROSITE" id="PS00498">
    <property type="entry name" value="TYROSINASE_2"/>
    <property type="match status" value="1"/>
</dbReference>
<protein>
    <recommendedName>
        <fullName evidence="3">Tyrosinase copper-binding domain-containing protein</fullName>
    </recommendedName>
</protein>
<dbReference type="InterPro" id="IPR002227">
    <property type="entry name" value="Tyrosinase_Cu-bd"/>
</dbReference>